<comment type="caution">
    <text evidence="1">The sequence shown here is derived from an EMBL/GenBank/DDBJ whole genome shotgun (WGS) entry which is preliminary data.</text>
</comment>
<dbReference type="EMBL" id="CAJVQB010086593">
    <property type="protein sequence ID" value="CAG8847187.1"/>
    <property type="molecule type" value="Genomic_DNA"/>
</dbReference>
<organism evidence="1 2">
    <name type="scientific">Gigaspora margarita</name>
    <dbReference type="NCBI Taxonomy" id="4874"/>
    <lineage>
        <taxon>Eukaryota</taxon>
        <taxon>Fungi</taxon>
        <taxon>Fungi incertae sedis</taxon>
        <taxon>Mucoromycota</taxon>
        <taxon>Glomeromycotina</taxon>
        <taxon>Glomeromycetes</taxon>
        <taxon>Diversisporales</taxon>
        <taxon>Gigasporaceae</taxon>
        <taxon>Gigaspora</taxon>
    </lineage>
</organism>
<proteinExistence type="predicted"/>
<name>A0ABN7X5T2_GIGMA</name>
<accession>A0ABN7X5T2</accession>
<feature type="non-terminal residue" evidence="1">
    <location>
        <position position="1"/>
    </location>
</feature>
<protein>
    <submittedName>
        <fullName evidence="1">32861_t:CDS:1</fullName>
    </submittedName>
</protein>
<keyword evidence="2" id="KW-1185">Reference proteome</keyword>
<sequence>TIRRLTRMHKPFIESLEYFDSNREVGTSKPNCYSSNTQEKSSFHRVDINDDYVTESFPSSLSDINSMHDNPFTQNFLNTSSEYFKNSDQDQIRRPQPDNYNSITQEITSSRATINTQDTV</sequence>
<dbReference type="Proteomes" id="UP000789901">
    <property type="component" value="Unassembled WGS sequence"/>
</dbReference>
<reference evidence="1 2" key="1">
    <citation type="submission" date="2021-06" db="EMBL/GenBank/DDBJ databases">
        <authorList>
            <person name="Kallberg Y."/>
            <person name="Tangrot J."/>
            <person name="Rosling A."/>
        </authorList>
    </citation>
    <scope>NUCLEOTIDE SEQUENCE [LARGE SCALE GENOMIC DNA]</scope>
    <source>
        <strain evidence="1 2">120-4 pot B 10/14</strain>
    </source>
</reference>
<gene>
    <name evidence="1" type="ORF">GMARGA_LOCUS38535</name>
</gene>
<feature type="non-terminal residue" evidence="1">
    <location>
        <position position="120"/>
    </location>
</feature>
<evidence type="ECO:0000313" key="2">
    <source>
        <dbReference type="Proteomes" id="UP000789901"/>
    </source>
</evidence>
<evidence type="ECO:0000313" key="1">
    <source>
        <dbReference type="EMBL" id="CAG8847187.1"/>
    </source>
</evidence>